<keyword evidence="3" id="KW-1185">Reference proteome</keyword>
<protein>
    <submittedName>
        <fullName evidence="2">Uncharacterized protein</fullName>
    </submittedName>
</protein>
<name>A0ABQ9HF03_9NEOP</name>
<evidence type="ECO:0000313" key="3">
    <source>
        <dbReference type="Proteomes" id="UP001159363"/>
    </source>
</evidence>
<organism evidence="2 3">
    <name type="scientific">Dryococelus australis</name>
    <dbReference type="NCBI Taxonomy" id="614101"/>
    <lineage>
        <taxon>Eukaryota</taxon>
        <taxon>Metazoa</taxon>
        <taxon>Ecdysozoa</taxon>
        <taxon>Arthropoda</taxon>
        <taxon>Hexapoda</taxon>
        <taxon>Insecta</taxon>
        <taxon>Pterygota</taxon>
        <taxon>Neoptera</taxon>
        <taxon>Polyneoptera</taxon>
        <taxon>Phasmatodea</taxon>
        <taxon>Verophasmatodea</taxon>
        <taxon>Anareolatae</taxon>
        <taxon>Phasmatidae</taxon>
        <taxon>Eurycanthinae</taxon>
        <taxon>Dryococelus</taxon>
    </lineage>
</organism>
<comment type="caution">
    <text evidence="2">The sequence shown here is derived from an EMBL/GenBank/DDBJ whole genome shotgun (WGS) entry which is preliminary data.</text>
</comment>
<gene>
    <name evidence="2" type="ORF">PR048_014733</name>
</gene>
<dbReference type="Proteomes" id="UP001159363">
    <property type="component" value="Chromosome 4"/>
</dbReference>
<evidence type="ECO:0000313" key="2">
    <source>
        <dbReference type="EMBL" id="KAJ8882902.1"/>
    </source>
</evidence>
<dbReference type="EMBL" id="JARBHB010000005">
    <property type="protein sequence ID" value="KAJ8882902.1"/>
    <property type="molecule type" value="Genomic_DNA"/>
</dbReference>
<evidence type="ECO:0000256" key="1">
    <source>
        <dbReference type="SAM" id="MobiDB-lite"/>
    </source>
</evidence>
<feature type="region of interest" description="Disordered" evidence="1">
    <location>
        <begin position="106"/>
        <end position="141"/>
    </location>
</feature>
<feature type="region of interest" description="Disordered" evidence="1">
    <location>
        <begin position="1"/>
        <end position="70"/>
    </location>
</feature>
<accession>A0ABQ9HF03</accession>
<reference evidence="2 3" key="1">
    <citation type="submission" date="2023-02" db="EMBL/GenBank/DDBJ databases">
        <title>LHISI_Scaffold_Assembly.</title>
        <authorList>
            <person name="Stuart O.P."/>
            <person name="Cleave R."/>
            <person name="Magrath M.J.L."/>
            <person name="Mikheyev A.S."/>
        </authorList>
    </citation>
    <scope>NUCLEOTIDE SEQUENCE [LARGE SCALE GENOMIC DNA]</scope>
    <source>
        <strain evidence="2">Daus_M_001</strain>
        <tissue evidence="2">Leg muscle</tissue>
    </source>
</reference>
<feature type="compositionally biased region" description="Basic and acidic residues" evidence="1">
    <location>
        <begin position="119"/>
        <end position="133"/>
    </location>
</feature>
<sequence length="471" mass="52355">MIPACENPGVTRPGIEPEQAESARPRQTDAQQFSRWLPYSPAPCTPKPARKAGPLDPTDTLKGTGPRSDNSRIDRLLYLEHCRCFHELFLHSGARRDAVVAQRLQDSPPPAEIGSQRGHPADQQHDLHVRKSGSDPAGNRTRVRQGALPLVGRDWRSCSYWVVEIKTHLAGVNLRSHSQANEPALRKLPPRPDIPISIYSWSTAPMTKDAVPSVTLDYIVCVVKYFRPCLLAGLSQGFIAITLVPWFDRSDAHTHTGLLLWTAAAKDKNQKRTADGFVIVLSLSARREECARLPARERISLCVSACKLFIAASSSFLPVFLLVFVQTRAVVKPFRGREDSCLTLSCTKIFRDPRSNDPSSEPGSSLVLVPIRTIRKCIHHPHQGHRIRTVFFSSTQCAAAAAQRLELSLLTKANRVRFPAGSLPDFRAWGSLAGWFSRGFPIPPFAFRRCSIPRFTAQKPLQSTQLHALEP</sequence>
<proteinExistence type="predicted"/>